<accession>A0ABR1QEE2</accession>
<protein>
    <submittedName>
        <fullName evidence="2">Uncharacterized protein</fullName>
    </submittedName>
</protein>
<name>A0ABR1QEE2_9PEZI</name>
<feature type="region of interest" description="Disordered" evidence="1">
    <location>
        <begin position="34"/>
        <end position="106"/>
    </location>
</feature>
<keyword evidence="3" id="KW-1185">Reference proteome</keyword>
<gene>
    <name evidence="2" type="ORF">PG986_007598</name>
</gene>
<evidence type="ECO:0000313" key="3">
    <source>
        <dbReference type="Proteomes" id="UP001391051"/>
    </source>
</evidence>
<proteinExistence type="predicted"/>
<sequence>MAPSSYVKGGLQLFPHATSLDTTADYHSTLLDQAQQAQAQAARTRDADQLGPPAAADNSNSINTSIARPWTAKRPGSSRSMKSFKFTTRRSQEEPTRGPHADSIQPIGSYTEISSQEMEVFKALPTTIRRKVSGSFFLSGLLLPLA</sequence>
<evidence type="ECO:0000313" key="2">
    <source>
        <dbReference type="EMBL" id="KAK7951870.1"/>
    </source>
</evidence>
<reference evidence="2 3" key="1">
    <citation type="submission" date="2023-01" db="EMBL/GenBank/DDBJ databases">
        <title>Analysis of 21 Apiospora genomes using comparative genomics revels a genus with tremendous synthesis potential of carbohydrate active enzymes and secondary metabolites.</title>
        <authorList>
            <person name="Sorensen T."/>
        </authorList>
    </citation>
    <scope>NUCLEOTIDE SEQUENCE [LARGE SCALE GENOMIC DNA]</scope>
    <source>
        <strain evidence="2 3">CBS 24483</strain>
    </source>
</reference>
<dbReference type="RefSeq" id="XP_066699932.1">
    <property type="nucleotide sequence ID" value="XM_066843820.1"/>
</dbReference>
<evidence type="ECO:0000256" key="1">
    <source>
        <dbReference type="SAM" id="MobiDB-lite"/>
    </source>
</evidence>
<dbReference type="GeneID" id="92076882"/>
<dbReference type="EMBL" id="JAQQWE010000005">
    <property type="protein sequence ID" value="KAK7951870.1"/>
    <property type="molecule type" value="Genomic_DNA"/>
</dbReference>
<comment type="caution">
    <text evidence="2">The sequence shown here is derived from an EMBL/GenBank/DDBJ whole genome shotgun (WGS) entry which is preliminary data.</text>
</comment>
<organism evidence="2 3">
    <name type="scientific">Apiospora aurea</name>
    <dbReference type="NCBI Taxonomy" id="335848"/>
    <lineage>
        <taxon>Eukaryota</taxon>
        <taxon>Fungi</taxon>
        <taxon>Dikarya</taxon>
        <taxon>Ascomycota</taxon>
        <taxon>Pezizomycotina</taxon>
        <taxon>Sordariomycetes</taxon>
        <taxon>Xylariomycetidae</taxon>
        <taxon>Amphisphaeriales</taxon>
        <taxon>Apiosporaceae</taxon>
        <taxon>Apiospora</taxon>
    </lineage>
</organism>
<feature type="compositionally biased region" description="Basic and acidic residues" evidence="1">
    <location>
        <begin position="90"/>
        <end position="100"/>
    </location>
</feature>
<dbReference type="Proteomes" id="UP001391051">
    <property type="component" value="Unassembled WGS sequence"/>
</dbReference>
<feature type="compositionally biased region" description="Polar residues" evidence="1">
    <location>
        <begin position="57"/>
        <end position="66"/>
    </location>
</feature>